<dbReference type="RefSeq" id="WP_013866992.1">
    <property type="nucleotide sequence ID" value="NC_015636.1"/>
</dbReference>
<evidence type="ECO:0000313" key="1">
    <source>
        <dbReference type="EMBL" id="AEH06807.1"/>
    </source>
</evidence>
<dbReference type="KEGG" id="mok:Metok_0830"/>
<protein>
    <submittedName>
        <fullName evidence="1">Uncharacterized protein</fullName>
    </submittedName>
</protein>
<dbReference type="HOGENOM" id="CLU_1850644_0_0_2"/>
<dbReference type="GeneID" id="10772981"/>
<dbReference type="eggNOG" id="arCOG05020">
    <property type="taxonomic scope" value="Archaea"/>
</dbReference>
<reference evidence="1" key="1">
    <citation type="submission" date="2011-05" db="EMBL/GenBank/DDBJ databases">
        <title>Complete sequence of chromosome of Methanothermococcus okinawensis IH1.</title>
        <authorList>
            <consortium name="US DOE Joint Genome Institute"/>
            <person name="Lucas S."/>
            <person name="Han J."/>
            <person name="Lapidus A."/>
            <person name="Cheng J.-F."/>
            <person name="Goodwin L."/>
            <person name="Pitluck S."/>
            <person name="Peters L."/>
            <person name="Mikhailova N."/>
            <person name="Held B."/>
            <person name="Han C."/>
            <person name="Tapia R."/>
            <person name="Land M."/>
            <person name="Hauser L."/>
            <person name="Kyrpides N."/>
            <person name="Ivanova N."/>
            <person name="Pagani I."/>
            <person name="Sieprawska-Lupa M."/>
            <person name="Takai K."/>
            <person name="Miyazaki J."/>
            <person name="Whitman W."/>
            <person name="Woyke T."/>
        </authorList>
    </citation>
    <scope>NUCLEOTIDE SEQUENCE</scope>
    <source>
        <strain evidence="1">IH1</strain>
    </source>
</reference>
<evidence type="ECO:0000313" key="2">
    <source>
        <dbReference type="Proteomes" id="UP000009296"/>
    </source>
</evidence>
<dbReference type="EMBL" id="CP002792">
    <property type="protein sequence ID" value="AEH06807.1"/>
    <property type="molecule type" value="Genomic_DNA"/>
</dbReference>
<sequence length="146" mass="16948">MKTMNTDDNFNNTSNRTELPIPPGIPQSIIIRVIETCGVNYEIKKDELFDKEYPVLYGDKDNIENAKSYLILFTEAKLALRDIARLARRFKKEVKVYTNDEDLKHAIELVLNDITNKDKIEILNEKLDSEDFETINICGKTLYVFV</sequence>
<dbReference type="STRING" id="647113.Metok_0830"/>
<dbReference type="AlphaFoldDB" id="F8AMB7"/>
<keyword evidence="2" id="KW-1185">Reference proteome</keyword>
<name>F8AMB7_METOI</name>
<organism evidence="1 2">
    <name type="scientific">Methanothermococcus okinawensis (strain DSM 14208 / JCM 11175 / IH1)</name>
    <dbReference type="NCBI Taxonomy" id="647113"/>
    <lineage>
        <taxon>Archaea</taxon>
        <taxon>Methanobacteriati</taxon>
        <taxon>Methanobacteriota</taxon>
        <taxon>Methanomada group</taxon>
        <taxon>Methanococci</taxon>
        <taxon>Methanococcales</taxon>
        <taxon>Methanococcaceae</taxon>
        <taxon>Methanothermococcus</taxon>
    </lineage>
</organism>
<dbReference type="Proteomes" id="UP000009296">
    <property type="component" value="Chromosome"/>
</dbReference>
<proteinExistence type="predicted"/>
<accession>F8AMB7</accession>
<gene>
    <name evidence="1" type="ordered locus">Metok_0830</name>
</gene>